<name>A0A0V1FXP8_TRIPS</name>
<gene>
    <name evidence="1" type="ORF">T4D_14287</name>
</gene>
<sequence>MTLFLLAFTGLVPRQFSLIHLETKKIATSFLVSRENMQIEKKTPNALLNTRYRSVREVVGFTFQLCK</sequence>
<evidence type="ECO:0000313" key="1">
    <source>
        <dbReference type="EMBL" id="KRY90750.1"/>
    </source>
</evidence>
<dbReference type="AlphaFoldDB" id="A0A0V1FXP8"/>
<accession>A0A0V1FXP8</accession>
<dbReference type="EMBL" id="JYDT01000019">
    <property type="protein sequence ID" value="KRY90750.1"/>
    <property type="molecule type" value="Genomic_DNA"/>
</dbReference>
<evidence type="ECO:0000313" key="2">
    <source>
        <dbReference type="Proteomes" id="UP000054995"/>
    </source>
</evidence>
<dbReference type="Proteomes" id="UP000054995">
    <property type="component" value="Unassembled WGS sequence"/>
</dbReference>
<organism evidence="1 2">
    <name type="scientific">Trichinella pseudospiralis</name>
    <name type="common">Parasitic roundworm</name>
    <dbReference type="NCBI Taxonomy" id="6337"/>
    <lineage>
        <taxon>Eukaryota</taxon>
        <taxon>Metazoa</taxon>
        <taxon>Ecdysozoa</taxon>
        <taxon>Nematoda</taxon>
        <taxon>Enoplea</taxon>
        <taxon>Dorylaimia</taxon>
        <taxon>Trichinellida</taxon>
        <taxon>Trichinellidae</taxon>
        <taxon>Trichinella</taxon>
    </lineage>
</organism>
<protein>
    <submittedName>
        <fullName evidence="1">Uncharacterized protein</fullName>
    </submittedName>
</protein>
<keyword evidence="2" id="KW-1185">Reference proteome</keyword>
<comment type="caution">
    <text evidence="1">The sequence shown here is derived from an EMBL/GenBank/DDBJ whole genome shotgun (WGS) entry which is preliminary data.</text>
</comment>
<reference evidence="1 2" key="1">
    <citation type="submission" date="2015-01" db="EMBL/GenBank/DDBJ databases">
        <title>Evolution of Trichinella species and genotypes.</title>
        <authorList>
            <person name="Korhonen P.K."/>
            <person name="Edoardo P."/>
            <person name="Giuseppe L.R."/>
            <person name="Gasser R.B."/>
        </authorList>
    </citation>
    <scope>NUCLEOTIDE SEQUENCE [LARGE SCALE GENOMIC DNA]</scope>
    <source>
        <strain evidence="1">ISS470</strain>
    </source>
</reference>
<proteinExistence type="predicted"/>